<feature type="compositionally biased region" description="Polar residues" evidence="1">
    <location>
        <begin position="118"/>
        <end position="127"/>
    </location>
</feature>
<protein>
    <submittedName>
        <fullName evidence="3">Uncharacterized protein</fullName>
    </submittedName>
</protein>
<reference evidence="3 4" key="1">
    <citation type="submission" date="2021-12" db="EMBL/GenBank/DDBJ databases">
        <title>High titer production of polyol ester of fatty acids by Rhodotorula paludigena BS15 towards product separation-free biomass refinery.</title>
        <authorList>
            <person name="Mano J."/>
            <person name="Ono H."/>
            <person name="Tanaka T."/>
            <person name="Naito K."/>
            <person name="Sushida H."/>
            <person name="Ike M."/>
            <person name="Tokuyasu K."/>
            <person name="Kitaoka M."/>
        </authorList>
    </citation>
    <scope>NUCLEOTIDE SEQUENCE [LARGE SCALE GENOMIC DNA]</scope>
    <source>
        <strain evidence="3 4">BS15</strain>
    </source>
</reference>
<evidence type="ECO:0000256" key="1">
    <source>
        <dbReference type="SAM" id="MobiDB-lite"/>
    </source>
</evidence>
<dbReference type="EMBL" id="BQKY01000005">
    <property type="protein sequence ID" value="GJN89636.1"/>
    <property type="molecule type" value="Genomic_DNA"/>
</dbReference>
<evidence type="ECO:0000256" key="2">
    <source>
        <dbReference type="SAM" id="Phobius"/>
    </source>
</evidence>
<proteinExistence type="predicted"/>
<feature type="region of interest" description="Disordered" evidence="1">
    <location>
        <begin position="114"/>
        <end position="133"/>
    </location>
</feature>
<keyword evidence="2" id="KW-0472">Membrane</keyword>
<organism evidence="3 4">
    <name type="scientific">Rhodotorula paludigena</name>
    <dbReference type="NCBI Taxonomy" id="86838"/>
    <lineage>
        <taxon>Eukaryota</taxon>
        <taxon>Fungi</taxon>
        <taxon>Dikarya</taxon>
        <taxon>Basidiomycota</taxon>
        <taxon>Pucciniomycotina</taxon>
        <taxon>Microbotryomycetes</taxon>
        <taxon>Sporidiobolales</taxon>
        <taxon>Sporidiobolaceae</taxon>
        <taxon>Rhodotorula</taxon>
    </lineage>
</organism>
<accession>A0AAV5GJG5</accession>
<evidence type="ECO:0000313" key="4">
    <source>
        <dbReference type="Proteomes" id="UP001342314"/>
    </source>
</evidence>
<keyword evidence="2" id="KW-1133">Transmembrane helix</keyword>
<keyword evidence="2" id="KW-0812">Transmembrane</keyword>
<sequence>MSDVVSERRGSAAPSVSVIVETTTTTSLAAPAAASLDSTTWTTISACPARRNSAQGSATSAVPPGEDVVDIAYTFPPPPAYDQASNVPSTLSPSVDPLSFYTFPAPPAVEILPHLSPSDLSAPSDTSRAPPAYAATPQTRAERCFWFGFLCPPLWLWGLSFLWRSQQDAEEAAAGAKVAKEDDPARLDRAWNRWSAHPSLEEAVLRSARCEAQAVWRAEERLWAKSVGGFGGFCCVLLVMLLNVLGVI</sequence>
<dbReference type="AlphaFoldDB" id="A0AAV5GJG5"/>
<comment type="caution">
    <text evidence="3">The sequence shown here is derived from an EMBL/GenBank/DDBJ whole genome shotgun (WGS) entry which is preliminary data.</text>
</comment>
<feature type="transmembrane region" description="Helical" evidence="2">
    <location>
        <begin position="227"/>
        <end position="247"/>
    </location>
</feature>
<evidence type="ECO:0000313" key="3">
    <source>
        <dbReference type="EMBL" id="GJN89636.1"/>
    </source>
</evidence>
<name>A0AAV5GJG5_9BASI</name>
<keyword evidence="4" id="KW-1185">Reference proteome</keyword>
<dbReference type="Proteomes" id="UP001342314">
    <property type="component" value="Unassembled WGS sequence"/>
</dbReference>
<gene>
    <name evidence="3" type="ORF">Rhopal_002623-T1</name>
</gene>